<dbReference type="GO" id="GO:0003677">
    <property type="term" value="F:DNA binding"/>
    <property type="evidence" value="ECO:0007669"/>
    <property type="project" value="UniProtKB-KW"/>
</dbReference>
<feature type="domain" description="HTH luxR-type" evidence="6">
    <location>
        <begin position="145"/>
        <end position="210"/>
    </location>
</feature>
<evidence type="ECO:0000259" key="7">
    <source>
        <dbReference type="PROSITE" id="PS50110"/>
    </source>
</evidence>
<keyword evidence="9" id="KW-1185">Reference proteome</keyword>
<evidence type="ECO:0000313" key="9">
    <source>
        <dbReference type="Proteomes" id="UP000093053"/>
    </source>
</evidence>
<evidence type="ECO:0000256" key="5">
    <source>
        <dbReference type="PROSITE-ProRule" id="PRU00169"/>
    </source>
</evidence>
<evidence type="ECO:0000256" key="2">
    <source>
        <dbReference type="ARBA" id="ARBA00023015"/>
    </source>
</evidence>
<dbReference type="Proteomes" id="UP000093053">
    <property type="component" value="Chromosome"/>
</dbReference>
<keyword evidence="4" id="KW-0804">Transcription</keyword>
<protein>
    <submittedName>
        <fullName evidence="8">DNA-binding response regulator</fullName>
    </submittedName>
</protein>
<keyword evidence="1 5" id="KW-0597">Phosphoprotein</keyword>
<organism evidence="8 9">
    <name type="scientific">Lentzea guizhouensis</name>
    <dbReference type="NCBI Taxonomy" id="1586287"/>
    <lineage>
        <taxon>Bacteria</taxon>
        <taxon>Bacillati</taxon>
        <taxon>Actinomycetota</taxon>
        <taxon>Actinomycetes</taxon>
        <taxon>Pseudonocardiales</taxon>
        <taxon>Pseudonocardiaceae</taxon>
        <taxon>Lentzea</taxon>
    </lineage>
</organism>
<dbReference type="SUPFAM" id="SSF46894">
    <property type="entry name" value="C-terminal effector domain of the bipartite response regulators"/>
    <property type="match status" value="1"/>
</dbReference>
<dbReference type="RefSeq" id="WP_065920758.1">
    <property type="nucleotide sequence ID" value="NZ_CP016793.1"/>
</dbReference>
<sequence>MLVVDDQPLFRAGLVALLNAAPGMTVVGEAADGESAVCLVESSAPDVVLMDIRMPRMTGMAALERIVASGSPARVLVLTTFDLDEYVYEALRLGAAGFVLKESEPARLLAAITAVASGEMQFSPTVMSRLVAAYLRDDVAAAPCAPPGLDELTDREREVLRLVGTGITNADIASRLTVTEGTVKTHLNRVMTKLRLTSRAQAVVMAYESGLVTPQLVARTA</sequence>
<dbReference type="PROSITE" id="PS00622">
    <property type="entry name" value="HTH_LUXR_1"/>
    <property type="match status" value="1"/>
</dbReference>
<dbReference type="InterPro" id="IPR058245">
    <property type="entry name" value="NreC/VraR/RcsB-like_REC"/>
</dbReference>
<evidence type="ECO:0000256" key="1">
    <source>
        <dbReference type="ARBA" id="ARBA00022553"/>
    </source>
</evidence>
<feature type="modified residue" description="4-aspartylphosphate" evidence="5">
    <location>
        <position position="51"/>
    </location>
</feature>
<gene>
    <name evidence="8" type="ORF">BBK82_01915</name>
</gene>
<dbReference type="PROSITE" id="PS50110">
    <property type="entry name" value="RESPONSE_REGULATORY"/>
    <property type="match status" value="1"/>
</dbReference>
<dbReference type="AlphaFoldDB" id="A0A1B2HXF3"/>
<dbReference type="Gene3D" id="3.40.50.2300">
    <property type="match status" value="1"/>
</dbReference>
<dbReference type="InterPro" id="IPR001789">
    <property type="entry name" value="Sig_transdc_resp-reg_receiver"/>
</dbReference>
<name>A0A1B2HXF3_9PSEU</name>
<dbReference type="Pfam" id="PF00072">
    <property type="entry name" value="Response_reg"/>
    <property type="match status" value="1"/>
</dbReference>
<evidence type="ECO:0000313" key="8">
    <source>
        <dbReference type="EMBL" id="ANZ42430.1"/>
    </source>
</evidence>
<dbReference type="STRING" id="1586287.BBK82_01915"/>
<dbReference type="CDD" id="cd17535">
    <property type="entry name" value="REC_NarL-like"/>
    <property type="match status" value="1"/>
</dbReference>
<dbReference type="InterPro" id="IPR016032">
    <property type="entry name" value="Sig_transdc_resp-reg_C-effctor"/>
</dbReference>
<keyword evidence="3 8" id="KW-0238">DNA-binding</keyword>
<dbReference type="GO" id="GO:0006355">
    <property type="term" value="P:regulation of DNA-templated transcription"/>
    <property type="evidence" value="ECO:0007669"/>
    <property type="project" value="InterPro"/>
</dbReference>
<feature type="domain" description="Response regulatory" evidence="7">
    <location>
        <begin position="1"/>
        <end position="116"/>
    </location>
</feature>
<dbReference type="InterPro" id="IPR039420">
    <property type="entry name" value="WalR-like"/>
</dbReference>
<dbReference type="SMART" id="SM00448">
    <property type="entry name" value="REC"/>
    <property type="match status" value="1"/>
</dbReference>
<dbReference type="InterPro" id="IPR000792">
    <property type="entry name" value="Tscrpt_reg_LuxR_C"/>
</dbReference>
<dbReference type="PRINTS" id="PR00038">
    <property type="entry name" value="HTHLUXR"/>
</dbReference>
<dbReference type="CDD" id="cd06170">
    <property type="entry name" value="LuxR_C_like"/>
    <property type="match status" value="1"/>
</dbReference>
<dbReference type="KEGG" id="led:BBK82_01915"/>
<dbReference type="SMART" id="SM00421">
    <property type="entry name" value="HTH_LUXR"/>
    <property type="match status" value="1"/>
</dbReference>
<dbReference type="Pfam" id="PF00196">
    <property type="entry name" value="GerE"/>
    <property type="match status" value="1"/>
</dbReference>
<dbReference type="InterPro" id="IPR011006">
    <property type="entry name" value="CheY-like_superfamily"/>
</dbReference>
<dbReference type="PANTHER" id="PTHR43214">
    <property type="entry name" value="TWO-COMPONENT RESPONSE REGULATOR"/>
    <property type="match status" value="1"/>
</dbReference>
<reference evidence="8 9" key="1">
    <citation type="submission" date="2016-07" db="EMBL/GenBank/DDBJ databases">
        <title>Complete genome sequence of the Lentzea guizhouensis DHS C013.</title>
        <authorList>
            <person name="Cao C."/>
        </authorList>
    </citation>
    <scope>NUCLEOTIDE SEQUENCE [LARGE SCALE GENOMIC DNA]</scope>
    <source>
        <strain evidence="8 9">DHS C013</strain>
    </source>
</reference>
<evidence type="ECO:0000256" key="4">
    <source>
        <dbReference type="ARBA" id="ARBA00023163"/>
    </source>
</evidence>
<evidence type="ECO:0000256" key="3">
    <source>
        <dbReference type="ARBA" id="ARBA00023125"/>
    </source>
</evidence>
<dbReference type="PROSITE" id="PS50043">
    <property type="entry name" value="HTH_LUXR_2"/>
    <property type="match status" value="1"/>
</dbReference>
<keyword evidence="2" id="KW-0805">Transcription regulation</keyword>
<proteinExistence type="predicted"/>
<dbReference type="PANTHER" id="PTHR43214:SF24">
    <property type="entry name" value="TRANSCRIPTIONAL REGULATORY PROTEIN NARL-RELATED"/>
    <property type="match status" value="1"/>
</dbReference>
<accession>A0A1B2HXF3</accession>
<dbReference type="GO" id="GO:0000160">
    <property type="term" value="P:phosphorelay signal transduction system"/>
    <property type="evidence" value="ECO:0007669"/>
    <property type="project" value="InterPro"/>
</dbReference>
<dbReference type="SUPFAM" id="SSF52172">
    <property type="entry name" value="CheY-like"/>
    <property type="match status" value="1"/>
</dbReference>
<dbReference type="EMBL" id="CP016793">
    <property type="protein sequence ID" value="ANZ42430.1"/>
    <property type="molecule type" value="Genomic_DNA"/>
</dbReference>
<evidence type="ECO:0000259" key="6">
    <source>
        <dbReference type="PROSITE" id="PS50043"/>
    </source>
</evidence>